<reference evidence="4" key="1">
    <citation type="submission" date="2020-10" db="EMBL/GenBank/DDBJ databases">
        <authorList>
            <person name="Gilroy R."/>
        </authorList>
    </citation>
    <scope>NUCLEOTIDE SEQUENCE</scope>
    <source>
        <strain evidence="4">ChiSjej2B20-13462</strain>
    </source>
</reference>
<sequence length="217" mass="24146">MKKLTDEKQAALLEAGIAAFARAGFRGASIGAIAGAAGTSVGVLYKYYENKEAFFDACLRHSLRSLEALLDQVTAEEGKLLDSARQLIRGLQAFSRTHPDHVRLYHRITASQGAAAVRLAGAIESVTARLYTDWIARAQAEGAVRSDMDPRLFALFFDNLLMMTQFTGCCDYYRARLAFYRDPPPSDETVEEELLKFLESAFTLEQAAISHREEERK</sequence>
<dbReference type="PANTHER" id="PTHR30328">
    <property type="entry name" value="TRANSCRIPTIONAL REPRESSOR"/>
    <property type="match status" value="1"/>
</dbReference>
<dbReference type="EMBL" id="DVFN01000015">
    <property type="protein sequence ID" value="HIQ68928.1"/>
    <property type="molecule type" value="Genomic_DNA"/>
</dbReference>
<name>A0A9D1CNB3_9FIRM</name>
<dbReference type="InterPro" id="IPR050109">
    <property type="entry name" value="HTH-type_TetR-like_transc_reg"/>
</dbReference>
<evidence type="ECO:0000256" key="1">
    <source>
        <dbReference type="ARBA" id="ARBA00023125"/>
    </source>
</evidence>
<organism evidence="4 5">
    <name type="scientific">Candidatus Avoscillospira stercorigallinarum</name>
    <dbReference type="NCBI Taxonomy" id="2840708"/>
    <lineage>
        <taxon>Bacteria</taxon>
        <taxon>Bacillati</taxon>
        <taxon>Bacillota</taxon>
        <taxon>Clostridia</taxon>
        <taxon>Eubacteriales</taxon>
        <taxon>Oscillospiraceae</taxon>
        <taxon>Oscillospiraceae incertae sedis</taxon>
        <taxon>Candidatus Avoscillospira</taxon>
    </lineage>
</organism>
<dbReference type="PRINTS" id="PR00455">
    <property type="entry name" value="HTHTETR"/>
</dbReference>
<dbReference type="InterPro" id="IPR001647">
    <property type="entry name" value="HTH_TetR"/>
</dbReference>
<dbReference type="SUPFAM" id="SSF46689">
    <property type="entry name" value="Homeodomain-like"/>
    <property type="match status" value="1"/>
</dbReference>
<dbReference type="GO" id="GO:0006355">
    <property type="term" value="P:regulation of DNA-templated transcription"/>
    <property type="evidence" value="ECO:0007669"/>
    <property type="project" value="UniProtKB-ARBA"/>
</dbReference>
<dbReference type="InterPro" id="IPR036271">
    <property type="entry name" value="Tet_transcr_reg_TetR-rel_C_sf"/>
</dbReference>
<dbReference type="Proteomes" id="UP000886874">
    <property type="component" value="Unassembled WGS sequence"/>
</dbReference>
<dbReference type="SUPFAM" id="SSF48498">
    <property type="entry name" value="Tetracyclin repressor-like, C-terminal domain"/>
    <property type="match status" value="1"/>
</dbReference>
<protein>
    <submittedName>
        <fullName evidence="4">TetR/AcrR family transcriptional regulator</fullName>
    </submittedName>
</protein>
<evidence type="ECO:0000313" key="5">
    <source>
        <dbReference type="Proteomes" id="UP000886874"/>
    </source>
</evidence>
<dbReference type="Pfam" id="PF00440">
    <property type="entry name" value="TetR_N"/>
    <property type="match status" value="1"/>
</dbReference>
<reference evidence="4" key="2">
    <citation type="journal article" date="2021" name="PeerJ">
        <title>Extensive microbial diversity within the chicken gut microbiome revealed by metagenomics and culture.</title>
        <authorList>
            <person name="Gilroy R."/>
            <person name="Ravi A."/>
            <person name="Getino M."/>
            <person name="Pursley I."/>
            <person name="Horton D.L."/>
            <person name="Alikhan N.F."/>
            <person name="Baker D."/>
            <person name="Gharbi K."/>
            <person name="Hall N."/>
            <person name="Watson M."/>
            <person name="Adriaenssens E.M."/>
            <person name="Foster-Nyarko E."/>
            <person name="Jarju S."/>
            <person name="Secka A."/>
            <person name="Antonio M."/>
            <person name="Oren A."/>
            <person name="Chaudhuri R.R."/>
            <person name="La Ragione R."/>
            <person name="Hildebrand F."/>
            <person name="Pallen M.J."/>
        </authorList>
    </citation>
    <scope>NUCLEOTIDE SEQUENCE</scope>
    <source>
        <strain evidence="4">ChiSjej2B20-13462</strain>
    </source>
</reference>
<accession>A0A9D1CNB3</accession>
<evidence type="ECO:0000313" key="4">
    <source>
        <dbReference type="EMBL" id="HIQ68928.1"/>
    </source>
</evidence>
<dbReference type="PROSITE" id="PS50977">
    <property type="entry name" value="HTH_TETR_2"/>
    <property type="match status" value="1"/>
</dbReference>
<dbReference type="Gene3D" id="1.10.357.10">
    <property type="entry name" value="Tetracycline Repressor, domain 2"/>
    <property type="match status" value="1"/>
</dbReference>
<dbReference type="GO" id="GO:0003677">
    <property type="term" value="F:DNA binding"/>
    <property type="evidence" value="ECO:0007669"/>
    <property type="project" value="UniProtKB-UniRule"/>
</dbReference>
<feature type="domain" description="HTH tetR-type" evidence="3">
    <location>
        <begin position="6"/>
        <end position="66"/>
    </location>
</feature>
<evidence type="ECO:0000259" key="3">
    <source>
        <dbReference type="PROSITE" id="PS50977"/>
    </source>
</evidence>
<gene>
    <name evidence="4" type="ORF">IAA67_01135</name>
</gene>
<proteinExistence type="predicted"/>
<evidence type="ECO:0000256" key="2">
    <source>
        <dbReference type="PROSITE-ProRule" id="PRU00335"/>
    </source>
</evidence>
<dbReference type="InterPro" id="IPR009057">
    <property type="entry name" value="Homeodomain-like_sf"/>
</dbReference>
<feature type="DNA-binding region" description="H-T-H motif" evidence="2">
    <location>
        <begin position="29"/>
        <end position="48"/>
    </location>
</feature>
<dbReference type="AlphaFoldDB" id="A0A9D1CNB3"/>
<keyword evidence="1 2" id="KW-0238">DNA-binding</keyword>
<dbReference type="PANTHER" id="PTHR30328:SF54">
    <property type="entry name" value="HTH-TYPE TRANSCRIPTIONAL REPRESSOR SCO4008"/>
    <property type="match status" value="1"/>
</dbReference>
<comment type="caution">
    <text evidence="4">The sequence shown here is derived from an EMBL/GenBank/DDBJ whole genome shotgun (WGS) entry which is preliminary data.</text>
</comment>